<evidence type="ECO:0000256" key="4">
    <source>
        <dbReference type="ARBA" id="ARBA00022692"/>
    </source>
</evidence>
<dbReference type="GO" id="GO:0044718">
    <property type="term" value="P:siderophore transmembrane transport"/>
    <property type="evidence" value="ECO:0007669"/>
    <property type="project" value="TreeGrafter"/>
</dbReference>
<dbReference type="Gene3D" id="2.170.130.10">
    <property type="entry name" value="TonB-dependent receptor, plug domain"/>
    <property type="match status" value="1"/>
</dbReference>
<keyword evidence="5 12" id="KW-0732">Signal</keyword>
<comment type="similarity">
    <text evidence="9 11">Belongs to the TonB-dependent receptor family.</text>
</comment>
<proteinExistence type="inferred from homology"/>
<dbReference type="CDD" id="cd01347">
    <property type="entry name" value="ligand_gated_channel"/>
    <property type="match status" value="1"/>
</dbReference>
<dbReference type="SUPFAM" id="SSF56935">
    <property type="entry name" value="Porins"/>
    <property type="match status" value="1"/>
</dbReference>
<keyword evidence="3 9" id="KW-1134">Transmembrane beta strand</keyword>
<dbReference type="InterPro" id="IPR012910">
    <property type="entry name" value="Plug_dom"/>
</dbReference>
<evidence type="ECO:0000256" key="8">
    <source>
        <dbReference type="ARBA" id="ARBA00023237"/>
    </source>
</evidence>
<evidence type="ECO:0000256" key="11">
    <source>
        <dbReference type="RuleBase" id="RU003357"/>
    </source>
</evidence>
<dbReference type="GO" id="GO:0042931">
    <property type="term" value="F:enterobactin transmembrane transporter activity"/>
    <property type="evidence" value="ECO:0007669"/>
    <property type="project" value="TreeGrafter"/>
</dbReference>
<dbReference type="NCBIfam" id="NF010048">
    <property type="entry name" value="PRK13524.1"/>
    <property type="match status" value="1"/>
</dbReference>
<keyword evidence="6 11" id="KW-0798">TonB box</keyword>
<evidence type="ECO:0000256" key="10">
    <source>
        <dbReference type="PROSITE-ProRule" id="PRU10144"/>
    </source>
</evidence>
<dbReference type="PROSITE" id="PS52016">
    <property type="entry name" value="TONB_DEPENDENT_REC_3"/>
    <property type="match status" value="1"/>
</dbReference>
<protein>
    <submittedName>
        <fullName evidence="15">Ferric enterobactin receptor</fullName>
    </submittedName>
</protein>
<dbReference type="InterPro" id="IPR036942">
    <property type="entry name" value="Beta-barrel_TonB_sf"/>
</dbReference>
<dbReference type="PANTHER" id="PTHR30069">
    <property type="entry name" value="TONB-DEPENDENT OUTER MEMBRANE RECEPTOR"/>
    <property type="match status" value="1"/>
</dbReference>
<feature type="short sequence motif" description="TonB C-terminal box" evidence="10">
    <location>
        <begin position="751"/>
        <end position="768"/>
    </location>
</feature>
<dbReference type="EMBL" id="VLKG01000009">
    <property type="protein sequence ID" value="TWH64457.1"/>
    <property type="molecule type" value="Genomic_DNA"/>
</dbReference>
<feature type="domain" description="TonB-dependent receptor plug" evidence="14">
    <location>
        <begin position="67"/>
        <end position="181"/>
    </location>
</feature>
<evidence type="ECO:0000256" key="12">
    <source>
        <dbReference type="SAM" id="SignalP"/>
    </source>
</evidence>
<dbReference type="Pfam" id="PF00593">
    <property type="entry name" value="TonB_dep_Rec_b-barrel"/>
    <property type="match status" value="1"/>
</dbReference>
<organism evidence="15 16">
    <name type="scientific">Azomonas agilis</name>
    <dbReference type="NCBI Taxonomy" id="116849"/>
    <lineage>
        <taxon>Bacteria</taxon>
        <taxon>Pseudomonadati</taxon>
        <taxon>Pseudomonadota</taxon>
        <taxon>Gammaproteobacteria</taxon>
        <taxon>Pseudomonadales</taxon>
        <taxon>Pseudomonadaceae</taxon>
        <taxon>Azomonas</taxon>
    </lineage>
</organism>
<evidence type="ECO:0000313" key="15">
    <source>
        <dbReference type="EMBL" id="TWH64457.1"/>
    </source>
</evidence>
<accession>A0A562I089</accession>
<dbReference type="AlphaFoldDB" id="A0A562I089"/>
<gene>
    <name evidence="15" type="ORF">LX59_02405</name>
</gene>
<evidence type="ECO:0000256" key="2">
    <source>
        <dbReference type="ARBA" id="ARBA00022448"/>
    </source>
</evidence>
<dbReference type="NCBIfam" id="NF010051">
    <property type="entry name" value="PRK13528.1"/>
    <property type="match status" value="1"/>
</dbReference>
<keyword evidence="16" id="KW-1185">Reference proteome</keyword>
<dbReference type="OrthoDB" id="9764669at2"/>
<keyword evidence="8 9" id="KW-0998">Cell outer membrane</keyword>
<dbReference type="InterPro" id="IPR010917">
    <property type="entry name" value="TonB_rcpt_CS"/>
</dbReference>
<dbReference type="RefSeq" id="WP_144572103.1">
    <property type="nucleotide sequence ID" value="NZ_VLKG01000009.1"/>
</dbReference>
<reference evidence="15 16" key="1">
    <citation type="submission" date="2019-07" db="EMBL/GenBank/DDBJ databases">
        <title>Genomic Encyclopedia of Type Strains, Phase I: the one thousand microbial genomes (KMG-I) project.</title>
        <authorList>
            <person name="Kyrpides N."/>
        </authorList>
    </citation>
    <scope>NUCLEOTIDE SEQUENCE [LARGE SCALE GENOMIC DNA]</scope>
    <source>
        <strain evidence="15 16">DSM 375</strain>
    </source>
</reference>
<dbReference type="Gene3D" id="2.40.170.20">
    <property type="entry name" value="TonB-dependent receptor, beta-barrel domain"/>
    <property type="match status" value="1"/>
</dbReference>
<evidence type="ECO:0000256" key="5">
    <source>
        <dbReference type="ARBA" id="ARBA00022729"/>
    </source>
</evidence>
<dbReference type="InterPro" id="IPR037066">
    <property type="entry name" value="Plug_dom_sf"/>
</dbReference>
<keyword evidence="7 9" id="KW-0472">Membrane</keyword>
<keyword evidence="2 9" id="KW-0813">Transport</keyword>
<dbReference type="GO" id="GO:0042912">
    <property type="term" value="F:colicin transmembrane transporter activity"/>
    <property type="evidence" value="ECO:0007669"/>
    <property type="project" value="TreeGrafter"/>
</dbReference>
<evidence type="ECO:0000259" key="14">
    <source>
        <dbReference type="Pfam" id="PF07715"/>
    </source>
</evidence>
<name>A0A562I089_9GAMM</name>
<evidence type="ECO:0000256" key="3">
    <source>
        <dbReference type="ARBA" id="ARBA00022452"/>
    </source>
</evidence>
<evidence type="ECO:0000259" key="13">
    <source>
        <dbReference type="Pfam" id="PF00593"/>
    </source>
</evidence>
<dbReference type="InterPro" id="IPR058134">
    <property type="entry name" value="PirA/FepA/PfeA"/>
</dbReference>
<feature type="domain" description="TonB-dependent receptor-like beta-barrel" evidence="13">
    <location>
        <begin position="267"/>
        <end position="733"/>
    </location>
</feature>
<dbReference type="GO" id="GO:0015344">
    <property type="term" value="F:siderophore uptake transmembrane transporter activity"/>
    <property type="evidence" value="ECO:0007669"/>
    <property type="project" value="TreeGrafter"/>
</dbReference>
<evidence type="ECO:0000313" key="16">
    <source>
        <dbReference type="Proteomes" id="UP000319627"/>
    </source>
</evidence>
<dbReference type="PROSITE" id="PS01156">
    <property type="entry name" value="TONB_DEPENDENT_REC_2"/>
    <property type="match status" value="1"/>
</dbReference>
<dbReference type="Pfam" id="PF07715">
    <property type="entry name" value="Plug"/>
    <property type="match status" value="1"/>
</dbReference>
<dbReference type="GO" id="GO:0009279">
    <property type="term" value="C:cell outer membrane"/>
    <property type="evidence" value="ECO:0007669"/>
    <property type="project" value="UniProtKB-SubCell"/>
</dbReference>
<feature type="signal peptide" evidence="12">
    <location>
        <begin position="1"/>
        <end position="23"/>
    </location>
</feature>
<sequence length="768" mass="84016">MYPCFKLRYLPLALMSLSSPVLGQMVIGDEVGEEDSATDNAQAATEKSLQLEHVLVTAAEELKQAPGVSIITAEDIRKRPPANDLSDIIRKMPGVNLTGNSSSGQYGNNRQIDIRGMGPENTLILIDGKPVRSRNSVRMGRSGERNTRGDTNWVPAELVERIEVLRGPAAARYGSGAMGGVVNIITKKPTGDTHGTLSYYTNQPESEYEGYSRRYNFSLSGPIAENLGYRLHGNINKTDADDLALNGAYIADSATATTPPAGREGVRNRDLGGLLRWDLTPNQTLEVEGSYSRQGNIYAGDRAVSGDGTALLTTLADGGAETNIMYRQAFSVTHKGHWNWGTSSLIYSYENTRNRRLNEGLAGGGEGSISTDTTMSTSEFDNYSLQGEVNIPFKFWVNQVATLGFEYTKEVLDDPYSVTQTISGTQQIPGVDTNSRERENTNENFALIAESVMNVTDRWTLTPGLRMDHHTMFATSWSPSVNTTYNFTDAFSIKGGIARSIKAPNLYQSNSSYLYYTMGNGCPDQYRSIINPVTGAGGGCYVQGNDALDEEKSWNMELGVAYVKDGWNLGLTYFRNEYEDKIQSGFVPVGETTGGTTTGRILKWENASKAIVAGWEGTMNIPLMGVNGDILSWNTNFTYMLENHNKRTHEVLSVIPEFTINSILDWQATKDLNLNLSMTTYGYQEPRSFSSASGSAVTDEAALKQRGGYTLWSVNGNYDLGKNWSFGAGISNLFDKELKREGTNAGSAGAGSYNEPGRSYYASAKFSF</sequence>
<feature type="chain" id="PRO_5021821661" evidence="12">
    <location>
        <begin position="24"/>
        <end position="768"/>
    </location>
</feature>
<keyword evidence="15" id="KW-0675">Receptor</keyword>
<dbReference type="PANTHER" id="PTHR30069:SF51">
    <property type="entry name" value="FERRIENTEROBACTIN RECEPTOR"/>
    <property type="match status" value="1"/>
</dbReference>
<keyword evidence="4 9" id="KW-0812">Transmembrane</keyword>
<dbReference type="InterPro" id="IPR039426">
    <property type="entry name" value="TonB-dep_rcpt-like"/>
</dbReference>
<evidence type="ECO:0000256" key="9">
    <source>
        <dbReference type="PROSITE-ProRule" id="PRU01360"/>
    </source>
</evidence>
<dbReference type="Proteomes" id="UP000319627">
    <property type="component" value="Unassembled WGS sequence"/>
</dbReference>
<evidence type="ECO:0000256" key="6">
    <source>
        <dbReference type="ARBA" id="ARBA00023077"/>
    </source>
</evidence>
<evidence type="ECO:0000256" key="7">
    <source>
        <dbReference type="ARBA" id="ARBA00023136"/>
    </source>
</evidence>
<evidence type="ECO:0000256" key="1">
    <source>
        <dbReference type="ARBA" id="ARBA00004571"/>
    </source>
</evidence>
<comment type="subcellular location">
    <subcellularLocation>
        <location evidence="1 9">Cell outer membrane</location>
        <topology evidence="1 9">Multi-pass membrane protein</topology>
    </subcellularLocation>
</comment>
<comment type="caution">
    <text evidence="15">The sequence shown here is derived from an EMBL/GenBank/DDBJ whole genome shotgun (WGS) entry which is preliminary data.</text>
</comment>
<dbReference type="InterPro" id="IPR000531">
    <property type="entry name" value="Beta-barrel_TonB"/>
</dbReference>